<feature type="compositionally biased region" description="Basic and acidic residues" evidence="1">
    <location>
        <begin position="458"/>
        <end position="473"/>
    </location>
</feature>
<dbReference type="Proteomes" id="UP000029964">
    <property type="component" value="Unassembled WGS sequence"/>
</dbReference>
<dbReference type="EMBL" id="JPKY01000152">
    <property type="protein sequence ID" value="KFH40996.1"/>
    <property type="molecule type" value="Genomic_DNA"/>
</dbReference>
<reference evidence="3" key="1">
    <citation type="journal article" date="2014" name="Genome Announc.">
        <title>Genome sequence and annotation of Acremonium chrysogenum, producer of the beta-lactam antibiotic cephalosporin C.</title>
        <authorList>
            <person name="Terfehr D."/>
            <person name="Dahlmann T.A."/>
            <person name="Specht T."/>
            <person name="Zadra I."/>
            <person name="Kuernsteiner H."/>
            <person name="Kueck U."/>
        </authorList>
    </citation>
    <scope>NUCLEOTIDE SEQUENCE [LARGE SCALE GENOMIC DNA]</scope>
    <source>
        <strain evidence="3">ATCC 11550 / CBS 779.69 / DSM 880 / IAM 14645 / JCM 23072 / IMI 49137</strain>
    </source>
</reference>
<sequence length="493" mass="55201">MASPVVAPEPLSGDSPSARPVIQIEPPAWCPKINNPHRDIPQEEEKKKKKRSRGGKSVAKRGPTALPTDRGTGFEEYYADPPMTPEEAREEREEIYADTDSSRRIESCIKRFRARRRLQGDLTHYFSEYLFLGGIDTNPVPFSGNDPRDLKGLTTAEQNDAKASTIVGAGVEASENKFYTGDRENWSVDFAGVAAGFFSCMAPLTGLVPDATENAIALVENFLRYVLQHDVCPEYEGDVKTALQVCENAREEIPMLLRLKAALPGHFNLAAADLFGVRESQDWSFHGFKETGKDPKVSLLTSLALMDEPEMFKKMLTRVCDGSARVIRQLECTVEIVEIHRPDADITQRFKCLRLTENDGTTSLFGLSAVGKVKFKPATIEDGWVQPPRPSHSVHDGRDLTLYFDDEILANMKPGMKMTWEICELDTGLKFVKTLRALEPTYYTFLPQQLMRYFKSPRPNERPARSVHDHQLDGADIDGAEGSVAERDVETKE</sequence>
<dbReference type="STRING" id="857340.A0A086SV64"/>
<dbReference type="Pfam" id="PF09692">
    <property type="entry name" value="Arb1"/>
    <property type="match status" value="1"/>
</dbReference>
<feature type="compositionally biased region" description="Basic and acidic residues" evidence="1">
    <location>
        <begin position="484"/>
        <end position="493"/>
    </location>
</feature>
<dbReference type="InterPro" id="IPR018606">
    <property type="entry name" value="Arb1"/>
</dbReference>
<feature type="region of interest" description="Disordered" evidence="1">
    <location>
        <begin position="1"/>
        <end position="89"/>
    </location>
</feature>
<comment type="caution">
    <text evidence="2">The sequence shown here is derived from an EMBL/GenBank/DDBJ whole genome shotgun (WGS) entry which is preliminary data.</text>
</comment>
<feature type="region of interest" description="Disordered" evidence="1">
    <location>
        <begin position="456"/>
        <end position="493"/>
    </location>
</feature>
<evidence type="ECO:0000313" key="2">
    <source>
        <dbReference type="EMBL" id="KFH40996.1"/>
    </source>
</evidence>
<dbReference type="OrthoDB" id="435402at2759"/>
<evidence type="ECO:0000256" key="1">
    <source>
        <dbReference type="SAM" id="MobiDB-lite"/>
    </source>
</evidence>
<protein>
    <submittedName>
        <fullName evidence="2">Argonaute-binding protein-like protein</fullName>
    </submittedName>
</protein>
<feature type="compositionally biased region" description="Basic and acidic residues" evidence="1">
    <location>
        <begin position="36"/>
        <end position="46"/>
    </location>
</feature>
<gene>
    <name evidence="2" type="ORF">ACRE_082980</name>
</gene>
<organism evidence="2 3">
    <name type="scientific">Hapsidospora chrysogenum (strain ATCC 11550 / CBS 779.69 / DSM 880 / IAM 14645 / JCM 23072 / IMI 49137)</name>
    <name type="common">Acremonium chrysogenum</name>
    <dbReference type="NCBI Taxonomy" id="857340"/>
    <lineage>
        <taxon>Eukaryota</taxon>
        <taxon>Fungi</taxon>
        <taxon>Dikarya</taxon>
        <taxon>Ascomycota</taxon>
        <taxon>Pezizomycotina</taxon>
        <taxon>Sordariomycetes</taxon>
        <taxon>Hypocreomycetidae</taxon>
        <taxon>Hypocreales</taxon>
        <taxon>Bionectriaceae</taxon>
        <taxon>Hapsidospora</taxon>
    </lineage>
</organism>
<accession>A0A086SV64</accession>
<dbReference type="GO" id="GO:0033167">
    <property type="term" value="C:ARC complex"/>
    <property type="evidence" value="ECO:0007669"/>
    <property type="project" value="InterPro"/>
</dbReference>
<dbReference type="HOGENOM" id="CLU_023193_2_0_1"/>
<name>A0A086SV64_HAPC1</name>
<evidence type="ECO:0000313" key="3">
    <source>
        <dbReference type="Proteomes" id="UP000029964"/>
    </source>
</evidence>
<dbReference type="GO" id="GO:0031047">
    <property type="term" value="P:regulatory ncRNA-mediated gene silencing"/>
    <property type="evidence" value="ECO:0007669"/>
    <property type="project" value="InterPro"/>
</dbReference>
<dbReference type="AlphaFoldDB" id="A0A086SV64"/>
<keyword evidence="3" id="KW-1185">Reference proteome</keyword>
<proteinExistence type="predicted"/>